<keyword evidence="1" id="KW-0812">Transmembrane</keyword>
<name>A0A4U6BU02_9BRAD</name>
<sequence>MTGSPIAKVFLFGRNFGTLIALSFTVAVPAFFIVYALEQRLVLPALSVLFFGTAALAAVIALSTRARRNTENLNLWDIAGGLVITGCAASVMGEPEQVVQLFEHLFERRTYEQ</sequence>
<keyword evidence="3" id="KW-1185">Reference proteome</keyword>
<feature type="transmembrane region" description="Helical" evidence="1">
    <location>
        <begin position="12"/>
        <end position="35"/>
    </location>
</feature>
<reference evidence="2" key="1">
    <citation type="submission" date="2019-04" db="EMBL/GenBank/DDBJ databases">
        <title>Whole genome sequencing of cave bacteria.</title>
        <authorList>
            <person name="Gan H.M."/>
            <person name="Barton H."/>
            <person name="Savka M.A."/>
        </authorList>
    </citation>
    <scope>NUCLEOTIDE SEQUENCE [LARGE SCALE GENOMIC DNA]</scope>
    <source>
        <strain evidence="2">LC387</strain>
    </source>
</reference>
<keyword evidence="1" id="KW-0472">Membrane</keyword>
<accession>A0A4U6BU02</accession>
<keyword evidence="1" id="KW-1133">Transmembrane helix</keyword>
<dbReference type="Proteomes" id="UP000034832">
    <property type="component" value="Unassembled WGS sequence"/>
</dbReference>
<feature type="transmembrane region" description="Helical" evidence="1">
    <location>
        <begin position="41"/>
        <end position="62"/>
    </location>
</feature>
<evidence type="ECO:0000256" key="1">
    <source>
        <dbReference type="SAM" id="Phobius"/>
    </source>
</evidence>
<dbReference type="EMBL" id="LBIA02000001">
    <property type="protein sequence ID" value="TKT74102.1"/>
    <property type="molecule type" value="Genomic_DNA"/>
</dbReference>
<gene>
    <name evidence="2" type="ORF">YH63_021060</name>
</gene>
<proteinExistence type="predicted"/>
<evidence type="ECO:0000313" key="3">
    <source>
        <dbReference type="Proteomes" id="UP000034832"/>
    </source>
</evidence>
<organism evidence="2 3">
    <name type="scientific">Afipia massiliensis</name>
    <dbReference type="NCBI Taxonomy" id="211460"/>
    <lineage>
        <taxon>Bacteria</taxon>
        <taxon>Pseudomonadati</taxon>
        <taxon>Pseudomonadota</taxon>
        <taxon>Alphaproteobacteria</taxon>
        <taxon>Hyphomicrobiales</taxon>
        <taxon>Nitrobacteraceae</taxon>
        <taxon>Afipia</taxon>
    </lineage>
</organism>
<comment type="caution">
    <text evidence="2">The sequence shown here is derived from an EMBL/GenBank/DDBJ whole genome shotgun (WGS) entry which is preliminary data.</text>
</comment>
<dbReference type="STRING" id="211460.YH63_20790"/>
<dbReference type="OrthoDB" id="8255901at2"/>
<dbReference type="AlphaFoldDB" id="A0A4U6BU02"/>
<protein>
    <submittedName>
        <fullName evidence="2">Uncharacterized protein</fullName>
    </submittedName>
</protein>
<evidence type="ECO:0000313" key="2">
    <source>
        <dbReference type="EMBL" id="TKT74102.1"/>
    </source>
</evidence>